<feature type="domain" description="UvrD-like helicase ATP-binding" evidence="6">
    <location>
        <begin position="9"/>
        <end position="266"/>
    </location>
</feature>
<dbReference type="RefSeq" id="WP_012025637.1">
    <property type="nucleotide sequence ID" value="NC_009441.1"/>
</dbReference>
<evidence type="ECO:0000256" key="1">
    <source>
        <dbReference type="ARBA" id="ARBA00022741"/>
    </source>
</evidence>
<evidence type="ECO:0000313" key="8">
    <source>
        <dbReference type="Proteomes" id="UP000006694"/>
    </source>
</evidence>
<protein>
    <submittedName>
        <fullName evidence="7">Superfamily I DNA and RNA helicase-like protein</fullName>
    </submittedName>
</protein>
<dbReference type="GO" id="GO:0003677">
    <property type="term" value="F:DNA binding"/>
    <property type="evidence" value="ECO:0007669"/>
    <property type="project" value="InterPro"/>
</dbReference>
<gene>
    <name evidence="7" type="ordered locus">Fjoh_3656</name>
</gene>
<accession>A5FDQ1</accession>
<evidence type="ECO:0000259" key="6">
    <source>
        <dbReference type="PROSITE" id="PS51198"/>
    </source>
</evidence>
<dbReference type="PANTHER" id="PTHR11070:SF3">
    <property type="entry name" value="DNA 3'-5' HELICASE"/>
    <property type="match status" value="1"/>
</dbReference>
<dbReference type="GO" id="GO:0005829">
    <property type="term" value="C:cytosol"/>
    <property type="evidence" value="ECO:0007669"/>
    <property type="project" value="TreeGrafter"/>
</dbReference>
<dbReference type="OrthoDB" id="9765670at2"/>
<dbReference type="AlphaFoldDB" id="A5FDQ1"/>
<dbReference type="GO" id="GO:0000725">
    <property type="term" value="P:recombinational repair"/>
    <property type="evidence" value="ECO:0007669"/>
    <property type="project" value="TreeGrafter"/>
</dbReference>
<feature type="binding site" evidence="5">
    <location>
        <begin position="30"/>
        <end position="37"/>
    </location>
    <ligand>
        <name>ATP</name>
        <dbReference type="ChEBI" id="CHEBI:30616"/>
    </ligand>
</feature>
<sequence>MSGRINKPDTPADKKLRNCLKTKTSFVMIAGAGSGKTTSLIKSLKYIEETEGINLRQEGKKIACITYTTAAEKEILDDVGHDSFFHVSTIHSFLWELIRPFQKDIKKWVSSKIDSKLEELQEARAKFSNRTWQSTRDNNKLETAKYLHMKENFHTVSEFQYETGSKYLDGILGHSDIIAMAPQMIISNPLLQIILSNKYPYFFIDESQDTIPEFVKAMKVVQMNVKNFCLGFFGDPMQKIYHTGSGAIVIETGWQEIRKPENFRCSKNVLDVINKIRALGDGLKKQTGGRKMFVDGEWQLINGSAQIFILQADERHAEKIALVRSYLADQLKDPLWKSDKKEADLKVLVIEHRIAANRLKFAELYSAFKDSSTDSLSMSFSEGTSWALMPFLKYILPLINAYRNGEHFQVVNLLRQYCPLLQKSHLQLPESEPSKILNELKVHLEIINKLLKIESPATVENLFSYLESNNLISFDDRIRTRLNKASKGSLEDEDISVTDQVIANFFKCPVFQVWGYERYLNEESPYSTQHSIKGAEFNRVMVVLDDEEGRRSTSYSYERLLGIKELSDTDVTNAGNGRETSQDRTRRLFYVCCSRALTDLAVVLFTNDPRSAKKAVTETGIFKKNSIKIELDISNEK</sequence>
<dbReference type="EMBL" id="CP000685">
    <property type="protein sequence ID" value="ABQ06670.1"/>
    <property type="molecule type" value="Genomic_DNA"/>
</dbReference>
<keyword evidence="4 5" id="KW-0067">ATP-binding</keyword>
<dbReference type="Pfam" id="PF00580">
    <property type="entry name" value="UvrD-helicase"/>
    <property type="match status" value="1"/>
</dbReference>
<dbReference type="Gene3D" id="3.40.50.300">
    <property type="entry name" value="P-loop containing nucleotide triphosphate hydrolases"/>
    <property type="match status" value="2"/>
</dbReference>
<dbReference type="PANTHER" id="PTHR11070">
    <property type="entry name" value="UVRD / RECB / PCRA DNA HELICASE FAMILY MEMBER"/>
    <property type="match status" value="1"/>
</dbReference>
<dbReference type="GO" id="GO:0043138">
    <property type="term" value="F:3'-5' DNA helicase activity"/>
    <property type="evidence" value="ECO:0007669"/>
    <property type="project" value="TreeGrafter"/>
</dbReference>
<dbReference type="KEGG" id="fjo:Fjoh_3656"/>
<dbReference type="GO" id="GO:0016787">
    <property type="term" value="F:hydrolase activity"/>
    <property type="evidence" value="ECO:0007669"/>
    <property type="project" value="UniProtKB-UniRule"/>
</dbReference>
<keyword evidence="3 5" id="KW-0347">Helicase</keyword>
<dbReference type="PROSITE" id="PS51198">
    <property type="entry name" value="UVRD_HELICASE_ATP_BIND"/>
    <property type="match status" value="1"/>
</dbReference>
<dbReference type="InterPro" id="IPR014016">
    <property type="entry name" value="UvrD-like_ATP-bd"/>
</dbReference>
<evidence type="ECO:0000313" key="7">
    <source>
        <dbReference type="EMBL" id="ABQ06670.1"/>
    </source>
</evidence>
<dbReference type="InterPro" id="IPR000212">
    <property type="entry name" value="DNA_helicase_UvrD/REP"/>
</dbReference>
<dbReference type="HOGENOM" id="CLU_027270_1_0_10"/>
<evidence type="ECO:0000256" key="5">
    <source>
        <dbReference type="PROSITE-ProRule" id="PRU00560"/>
    </source>
</evidence>
<proteinExistence type="predicted"/>
<dbReference type="Proteomes" id="UP000006694">
    <property type="component" value="Chromosome"/>
</dbReference>
<dbReference type="STRING" id="376686.Fjoh_3656"/>
<dbReference type="GeneID" id="31766571"/>
<name>A5FDQ1_FLAJ1</name>
<organism evidence="7 8">
    <name type="scientific">Flavobacterium johnsoniae (strain ATCC 17061 / DSM 2064 / JCM 8514 / BCRC 14874 / CCUG 350202 / NBRC 14942 / NCIMB 11054 / UW101)</name>
    <name type="common">Cytophaga johnsonae</name>
    <dbReference type="NCBI Taxonomy" id="376686"/>
    <lineage>
        <taxon>Bacteria</taxon>
        <taxon>Pseudomonadati</taxon>
        <taxon>Bacteroidota</taxon>
        <taxon>Flavobacteriia</taxon>
        <taxon>Flavobacteriales</taxon>
        <taxon>Flavobacteriaceae</taxon>
        <taxon>Flavobacterium</taxon>
    </lineage>
</organism>
<evidence type="ECO:0000256" key="4">
    <source>
        <dbReference type="ARBA" id="ARBA00022840"/>
    </source>
</evidence>
<keyword evidence="2 5" id="KW-0378">Hydrolase</keyword>
<keyword evidence="1 5" id="KW-0547">Nucleotide-binding</keyword>
<keyword evidence="8" id="KW-1185">Reference proteome</keyword>
<dbReference type="eggNOG" id="COG0210">
    <property type="taxonomic scope" value="Bacteria"/>
</dbReference>
<reference evidence="7 8" key="1">
    <citation type="journal article" date="2009" name="Appl. Environ. Microbiol.">
        <title>Novel features of the polysaccharide-digesting gliding bacterium Flavobacterium johnsoniae as revealed by genome sequence analysis.</title>
        <authorList>
            <person name="McBride M.J."/>
            <person name="Xie G."/>
            <person name="Martens E.C."/>
            <person name="Lapidus A."/>
            <person name="Henrissat B."/>
            <person name="Rhodes R.G."/>
            <person name="Goltsman E."/>
            <person name="Wang W."/>
            <person name="Xu J."/>
            <person name="Hunnicutt D.W."/>
            <person name="Staroscik A.M."/>
            <person name="Hoover T.R."/>
            <person name="Cheng Y.Q."/>
            <person name="Stein J.L."/>
        </authorList>
    </citation>
    <scope>NUCLEOTIDE SEQUENCE [LARGE SCALE GENOMIC DNA]</scope>
    <source>
        <strain evidence="8">ATCC 17061 / DSM 2064 / JCM 8514 / BCRC 14874 / CCUG 350202 / NBRC 14942 / NCIMB 11054 / UW101</strain>
    </source>
</reference>
<evidence type="ECO:0000256" key="2">
    <source>
        <dbReference type="ARBA" id="ARBA00022801"/>
    </source>
</evidence>
<dbReference type="InterPro" id="IPR027417">
    <property type="entry name" value="P-loop_NTPase"/>
</dbReference>
<dbReference type="GO" id="GO:0005524">
    <property type="term" value="F:ATP binding"/>
    <property type="evidence" value="ECO:0007669"/>
    <property type="project" value="UniProtKB-UniRule"/>
</dbReference>
<dbReference type="SUPFAM" id="SSF52540">
    <property type="entry name" value="P-loop containing nucleoside triphosphate hydrolases"/>
    <property type="match status" value="1"/>
</dbReference>
<evidence type="ECO:0000256" key="3">
    <source>
        <dbReference type="ARBA" id="ARBA00022806"/>
    </source>
</evidence>